<keyword evidence="9 10" id="KW-0739">Sodium transport</keyword>
<feature type="transmembrane region" description="Helical" evidence="10">
    <location>
        <begin position="28"/>
        <end position="48"/>
    </location>
</feature>
<dbReference type="NCBIfam" id="TIGR00831">
    <property type="entry name" value="a_cpa1"/>
    <property type="match status" value="1"/>
</dbReference>
<feature type="transmembrane region" description="Helical" evidence="10">
    <location>
        <begin position="380"/>
        <end position="400"/>
    </location>
</feature>
<dbReference type="Proteomes" id="UP000188947">
    <property type="component" value="Unassembled WGS sequence"/>
</dbReference>
<feature type="transmembrane region" description="Helical" evidence="10">
    <location>
        <begin position="347"/>
        <end position="368"/>
    </location>
</feature>
<evidence type="ECO:0000256" key="5">
    <source>
        <dbReference type="ARBA" id="ARBA00022989"/>
    </source>
</evidence>
<keyword evidence="13" id="KW-1185">Reference proteome</keyword>
<dbReference type="Pfam" id="PF00999">
    <property type="entry name" value="Na_H_Exchanger"/>
    <property type="match status" value="1"/>
</dbReference>
<feature type="domain" description="Cation/H+ exchanger transmembrane" evidence="11">
    <location>
        <begin position="11"/>
        <end position="404"/>
    </location>
</feature>
<evidence type="ECO:0000256" key="4">
    <source>
        <dbReference type="ARBA" id="ARBA00022692"/>
    </source>
</evidence>
<dbReference type="AlphaFoldDB" id="A0A1T3FGH0"/>
<feature type="transmembrane region" description="Helical" evidence="10">
    <location>
        <begin position="85"/>
        <end position="106"/>
    </location>
</feature>
<evidence type="ECO:0000256" key="2">
    <source>
        <dbReference type="ARBA" id="ARBA00022448"/>
    </source>
</evidence>
<organism evidence="12 13">
    <name type="scientific">Elizabethkingia meningoseptica</name>
    <name type="common">Chryseobacterium meningosepticum</name>
    <dbReference type="NCBI Taxonomy" id="238"/>
    <lineage>
        <taxon>Bacteria</taxon>
        <taxon>Pseudomonadati</taxon>
        <taxon>Bacteroidota</taxon>
        <taxon>Flavobacteriia</taxon>
        <taxon>Flavobacteriales</taxon>
        <taxon>Weeksellaceae</taxon>
        <taxon>Elizabethkingia</taxon>
    </lineage>
</organism>
<dbReference type="GO" id="GO:0051453">
    <property type="term" value="P:regulation of intracellular pH"/>
    <property type="evidence" value="ECO:0007669"/>
    <property type="project" value="TreeGrafter"/>
</dbReference>
<feature type="transmembrane region" description="Helical" evidence="10">
    <location>
        <begin position="298"/>
        <end position="326"/>
    </location>
</feature>
<dbReference type="GO" id="GO:0005886">
    <property type="term" value="C:plasma membrane"/>
    <property type="evidence" value="ECO:0007669"/>
    <property type="project" value="UniProtKB-SubCell"/>
</dbReference>
<dbReference type="PANTHER" id="PTHR10110">
    <property type="entry name" value="SODIUM/HYDROGEN EXCHANGER"/>
    <property type="match status" value="1"/>
</dbReference>
<feature type="transmembrane region" description="Helical" evidence="10">
    <location>
        <begin position="6"/>
        <end position="21"/>
    </location>
</feature>
<dbReference type="InterPro" id="IPR006153">
    <property type="entry name" value="Cation/H_exchanger_TM"/>
</dbReference>
<dbReference type="GO" id="GO:0098719">
    <property type="term" value="P:sodium ion import across plasma membrane"/>
    <property type="evidence" value="ECO:0007669"/>
    <property type="project" value="TreeGrafter"/>
</dbReference>
<feature type="transmembrane region" description="Helical" evidence="10">
    <location>
        <begin position="266"/>
        <end position="286"/>
    </location>
</feature>
<comment type="similarity">
    <text evidence="10">Belongs to the monovalent cation:proton antiporter 1 (CPA1) transporter (TC 2.A.36) family.</text>
</comment>
<evidence type="ECO:0000256" key="7">
    <source>
        <dbReference type="ARBA" id="ARBA00023065"/>
    </source>
</evidence>
<reference evidence="12 13" key="1">
    <citation type="submission" date="2016-11" db="EMBL/GenBank/DDBJ databases">
        <title>Genome sequence and comparative genomic analysis of clinical strain Elizabethkingia meningoseptica 61421 PRCM.</title>
        <authorList>
            <person name="Wang M."/>
            <person name="Hu S."/>
            <person name="Cao L."/>
            <person name="Jiang T."/>
            <person name="Zhou Y."/>
            <person name="Ming D."/>
        </authorList>
    </citation>
    <scope>NUCLEOTIDE SEQUENCE [LARGE SCALE GENOMIC DNA]</scope>
    <source>
        <strain evidence="12 13">61421 PRCM</strain>
    </source>
</reference>
<comment type="caution">
    <text evidence="10">Lacks conserved residue(s) required for the propagation of feature annotation.</text>
</comment>
<keyword evidence="10" id="KW-0050">Antiport</keyword>
<comment type="subcellular location">
    <subcellularLocation>
        <location evidence="1 10">Cell membrane</location>
        <topology evidence="1 10">Multi-pass membrane protein</topology>
    </subcellularLocation>
</comment>
<dbReference type="eggNOG" id="COG0025">
    <property type="taxonomic scope" value="Bacteria"/>
</dbReference>
<dbReference type="STRING" id="238.BBD35_10325"/>
<evidence type="ECO:0000313" key="13">
    <source>
        <dbReference type="Proteomes" id="UP000188947"/>
    </source>
</evidence>
<evidence type="ECO:0000256" key="10">
    <source>
        <dbReference type="RuleBase" id="RU366002"/>
    </source>
</evidence>
<evidence type="ECO:0000256" key="6">
    <source>
        <dbReference type="ARBA" id="ARBA00023053"/>
    </source>
</evidence>
<dbReference type="InterPro" id="IPR004705">
    <property type="entry name" value="Cation/H_exchanger_CPA1_bac"/>
</dbReference>
<keyword evidence="4 10" id="KW-0812">Transmembrane</keyword>
<name>A0A1T3FGH0_ELIME</name>
<feature type="transmembrane region" description="Helical" evidence="10">
    <location>
        <begin position="235"/>
        <end position="254"/>
    </location>
</feature>
<keyword evidence="7 10" id="KW-0406">Ion transport</keyword>
<evidence type="ECO:0000256" key="3">
    <source>
        <dbReference type="ARBA" id="ARBA00022475"/>
    </source>
</evidence>
<dbReference type="EMBL" id="MPOG01000004">
    <property type="protein sequence ID" value="OOH97482.1"/>
    <property type="molecule type" value="Genomic_DNA"/>
</dbReference>
<evidence type="ECO:0000256" key="1">
    <source>
        <dbReference type="ARBA" id="ARBA00004651"/>
    </source>
</evidence>
<dbReference type="OrthoDB" id="9809206at2"/>
<keyword evidence="3 10" id="KW-1003">Cell membrane</keyword>
<dbReference type="Gene3D" id="6.10.140.1330">
    <property type="match status" value="1"/>
</dbReference>
<dbReference type="RefSeq" id="WP_077564343.1">
    <property type="nucleotide sequence ID" value="NZ_CP016378.1"/>
</dbReference>
<accession>A0A1T3FGH0</accession>
<comment type="caution">
    <text evidence="12">The sequence shown here is derived from an EMBL/GenBank/DDBJ whole genome shotgun (WGS) entry which is preliminary data.</text>
</comment>
<dbReference type="GO" id="GO:0015385">
    <property type="term" value="F:sodium:proton antiporter activity"/>
    <property type="evidence" value="ECO:0007669"/>
    <property type="project" value="InterPro"/>
</dbReference>
<keyword evidence="5 10" id="KW-1133">Transmembrane helix</keyword>
<dbReference type="InterPro" id="IPR018422">
    <property type="entry name" value="Cation/H_exchanger_CPA1"/>
</dbReference>
<feature type="transmembrane region" description="Helical" evidence="10">
    <location>
        <begin position="54"/>
        <end position="73"/>
    </location>
</feature>
<feature type="transmembrane region" description="Helical" evidence="10">
    <location>
        <begin position="182"/>
        <end position="201"/>
    </location>
</feature>
<keyword evidence="2 10" id="KW-0813">Transport</keyword>
<evidence type="ECO:0000313" key="12">
    <source>
        <dbReference type="EMBL" id="OOH97482.1"/>
    </source>
</evidence>
<dbReference type="PANTHER" id="PTHR10110:SF86">
    <property type="entry name" value="SODIUM_HYDROGEN EXCHANGER 7"/>
    <property type="match status" value="1"/>
</dbReference>
<sequence>MAELGNIIWISIILIVIISLKHKLKMALPILLVVAGLLLSLTRMVPSMDISPEMIFYVVLPPILFDAAWNTSIPDFKKELSKISLLAVGLVFITTTVIAIVAHSIIPGFSWPLAFILGAVISPPDAVAATSITRDLPLPKKLITILEGESLLNDASALIAYKCAVAAVLSGVFSFWNAGIQFIGISLGGIVIGLIVGYTFLKIHRFLNGNSNAETFAVVLLPFATYSLAEHLDSSGVLAVVSLGMFLSWNSFSLFSSASRMQMGHFWDVIIFVLNGFIFLILGMQLPQIIADIPHAELLVLILYGLLIFGILIIIRLLVTFTFPIFSGVKSGYKDLLLPSLRKEYIILSWSGMRGVVSLAAALALPLYTTDGKLIEQRSTILFISFVVIIFTLLIQGLTLPKLIKLIKPAEEEKQYEKELSILLIEKSLYYLNTLKASNEMSREIVEAMSEKLKKEEMELFHTDDNKTNVIVQQKWREMYFSIELNLISFQRKALVEYYHKGKYSLEEIRKKELELDFWTATIHQETELLKSSY</sequence>
<protein>
    <submittedName>
        <fullName evidence="12">Na+/H+ antiporter</fullName>
    </submittedName>
</protein>
<evidence type="ECO:0000256" key="9">
    <source>
        <dbReference type="ARBA" id="ARBA00023201"/>
    </source>
</evidence>
<gene>
    <name evidence="12" type="ORF">BMF97_03980</name>
</gene>
<keyword evidence="6 10" id="KW-0915">Sodium</keyword>
<comment type="function">
    <text evidence="10">Na(+)/H(+) antiporter that extrudes sodium in exchange for external protons.</text>
</comment>
<evidence type="ECO:0000259" key="11">
    <source>
        <dbReference type="Pfam" id="PF00999"/>
    </source>
</evidence>
<evidence type="ECO:0000256" key="8">
    <source>
        <dbReference type="ARBA" id="ARBA00023136"/>
    </source>
</evidence>
<proteinExistence type="inferred from homology"/>
<keyword evidence="8 10" id="KW-0472">Membrane</keyword>
<dbReference type="GO" id="GO:0015386">
    <property type="term" value="F:potassium:proton antiporter activity"/>
    <property type="evidence" value="ECO:0007669"/>
    <property type="project" value="TreeGrafter"/>
</dbReference>